<evidence type="ECO:0000313" key="1">
    <source>
        <dbReference type="EMBL" id="EFG27151.2"/>
    </source>
</evidence>
<sequence>MASSSTLSWMEKDPFIKLFNRGGYVLDFNDFRFDAFTQESVGVPLLTRYGLSKGKSLEKFANEAPRNVVMKLFSDLMDYYEYDFIQQDDNDADYQRLYKRCKKILSSTAVQGGSKEAGMFFNVIIRLDESQAMPSDRMFEGTDPRIAARFRNYDGSPNFDLLRTLPTIAVREFYQDESAVARLGYLGSDPAHQLSEIIETFPAAKLNDILPRSGWLGSRTRWMVFAGDPYRLIGNMQENYQAIQNPAVVQFPQVSIEDKQIAVMMPFNSSYMTPDDDPVYRAIKAAGEQLGYSCVRADEIHTPTDIKDDIFKLIEGSKIIIADLSGGNRNVYYEMGLAHARGRIVIPISSDSGTLPFDIGHIRTVLFHRSTHGMEGLTHDLVQSLKAIG</sequence>
<organism evidence="1 2">
    <name type="scientific">Scardovia inopinata F0304</name>
    <dbReference type="NCBI Taxonomy" id="641146"/>
    <lineage>
        <taxon>Bacteria</taxon>
        <taxon>Bacillati</taxon>
        <taxon>Actinomycetota</taxon>
        <taxon>Actinomycetes</taxon>
        <taxon>Bifidobacteriales</taxon>
        <taxon>Bifidobacteriaceae</taxon>
        <taxon>Scardovia</taxon>
    </lineage>
</organism>
<dbReference type="Proteomes" id="UP000005777">
    <property type="component" value="Unassembled WGS sequence"/>
</dbReference>
<keyword evidence="2" id="KW-1185">Reference proteome</keyword>
<dbReference type="SUPFAM" id="SSF52200">
    <property type="entry name" value="Toll/Interleukin receptor TIR domain"/>
    <property type="match status" value="1"/>
</dbReference>
<dbReference type="HOGENOM" id="CLU_059735_0_0_11"/>
<dbReference type="RefSeq" id="WP_231287978.1">
    <property type="nucleotide sequence ID" value="NZ_GG770225.1"/>
</dbReference>
<dbReference type="InterPro" id="IPR035897">
    <property type="entry name" value="Toll_tir_struct_dom_sf"/>
</dbReference>
<evidence type="ECO:0000313" key="2">
    <source>
        <dbReference type="Proteomes" id="UP000005777"/>
    </source>
</evidence>
<comment type="caution">
    <text evidence="1">The sequence shown here is derived from an EMBL/GenBank/DDBJ whole genome shotgun (WGS) entry which is preliminary data.</text>
</comment>
<dbReference type="eggNOG" id="COG2110">
    <property type="taxonomic scope" value="Bacteria"/>
</dbReference>
<protein>
    <submittedName>
        <fullName evidence="1">Uncharacterized protein</fullName>
    </submittedName>
</protein>
<reference evidence="1 2" key="1">
    <citation type="submission" date="2012-01" db="EMBL/GenBank/DDBJ databases">
        <title>The Genome Sequence of Scardovia inopinata F0304.</title>
        <authorList>
            <consortium name="The Broad Institute Genome Sequencing Platform"/>
            <person name="Ward D."/>
            <person name="Earl A."/>
            <person name="Feldgarden M."/>
            <person name="Gevers D."/>
            <person name="Young S."/>
            <person name="Zeng Q."/>
            <person name="Koehrsen M."/>
            <person name="Alvarado L."/>
            <person name="Berlin A.M."/>
            <person name="Borenstein D."/>
            <person name="Chapman S.B."/>
            <person name="Chen Z."/>
            <person name="Engels R."/>
            <person name="Freedman E."/>
            <person name="Gellesch M."/>
            <person name="Goldberg J."/>
            <person name="Griggs A."/>
            <person name="Gujja S."/>
            <person name="Heilman E.R."/>
            <person name="Heiman D.I."/>
            <person name="Hepburn T.A."/>
            <person name="Howarth C."/>
            <person name="Jen D."/>
            <person name="Larson L."/>
            <person name="Mehta T."/>
            <person name="Park D."/>
            <person name="Pearson M."/>
            <person name="Richards J."/>
            <person name="Roberts A."/>
            <person name="Saif S."/>
            <person name="Shea T.D."/>
            <person name="Shenoy N."/>
            <person name="Sisk P."/>
            <person name="Stolte C."/>
            <person name="Sykes S.N."/>
            <person name="Walk T."/>
            <person name="White J."/>
            <person name="Yandava C."/>
            <person name="Izard J."/>
            <person name="Baranova O.V."/>
            <person name="Blanton J.M."/>
            <person name="Tanner A.C."/>
            <person name="Dewhirst F."/>
            <person name="Haas B."/>
            <person name="Nusbaum C."/>
            <person name="Birren B."/>
        </authorList>
    </citation>
    <scope>NUCLEOTIDE SEQUENCE [LARGE SCALE GENOMIC DNA]</scope>
    <source>
        <strain evidence="1 2">F0304</strain>
    </source>
</reference>
<name>W5IJU4_SCAIO</name>
<gene>
    <name evidence="1" type="ORF">HMPREF9020_00790</name>
</gene>
<dbReference type="EMBL" id="ADCX01000004">
    <property type="protein sequence ID" value="EFG27151.2"/>
    <property type="molecule type" value="Genomic_DNA"/>
</dbReference>
<proteinExistence type="predicted"/>
<accession>W5IJU4</accession>
<dbReference type="AlphaFoldDB" id="W5IJU4"/>